<comment type="caution">
    <text evidence="2">The sequence shown here is derived from an EMBL/GenBank/DDBJ whole genome shotgun (WGS) entry which is preliminary data.</text>
</comment>
<feature type="compositionally biased region" description="Acidic residues" evidence="1">
    <location>
        <begin position="100"/>
        <end position="110"/>
    </location>
</feature>
<evidence type="ECO:0000256" key="1">
    <source>
        <dbReference type="SAM" id="MobiDB-lite"/>
    </source>
</evidence>
<evidence type="ECO:0000313" key="3">
    <source>
        <dbReference type="Proteomes" id="UP000601435"/>
    </source>
</evidence>
<sequence length="131" mass="14288">MHGGWHSGPPRMRKRLFVQIDSGGIEGQQRFCGSRRIPLAQPGEFPVEVRLTTAQEEEAILEDVETVKVHEISSVKKDMGLDSGPTSCPSVMMDLAGDLPGEDPAEDGSTDETTMPMDQLDATWCTWQSGA</sequence>
<organism evidence="2 3">
    <name type="scientific">Symbiodinium necroappetens</name>
    <dbReference type="NCBI Taxonomy" id="1628268"/>
    <lineage>
        <taxon>Eukaryota</taxon>
        <taxon>Sar</taxon>
        <taxon>Alveolata</taxon>
        <taxon>Dinophyceae</taxon>
        <taxon>Suessiales</taxon>
        <taxon>Symbiodiniaceae</taxon>
        <taxon>Symbiodinium</taxon>
    </lineage>
</organism>
<evidence type="ECO:0000313" key="2">
    <source>
        <dbReference type="EMBL" id="CAE7939180.1"/>
    </source>
</evidence>
<name>A0A813CA82_9DINO</name>
<reference evidence="2" key="1">
    <citation type="submission" date="2021-02" db="EMBL/GenBank/DDBJ databases">
        <authorList>
            <person name="Dougan E. K."/>
            <person name="Rhodes N."/>
            <person name="Thang M."/>
            <person name="Chan C."/>
        </authorList>
    </citation>
    <scope>NUCLEOTIDE SEQUENCE</scope>
</reference>
<proteinExistence type="predicted"/>
<dbReference type="OrthoDB" id="10269506at2759"/>
<gene>
    <name evidence="2" type="ORF">SNEC2469_LOCUS33429</name>
</gene>
<dbReference type="Proteomes" id="UP000601435">
    <property type="component" value="Unassembled WGS sequence"/>
</dbReference>
<dbReference type="EMBL" id="CAJNJA010088079">
    <property type="protein sequence ID" value="CAE7939180.1"/>
    <property type="molecule type" value="Genomic_DNA"/>
</dbReference>
<keyword evidence="3" id="KW-1185">Reference proteome</keyword>
<dbReference type="AlphaFoldDB" id="A0A813CA82"/>
<feature type="region of interest" description="Disordered" evidence="1">
    <location>
        <begin position="77"/>
        <end position="117"/>
    </location>
</feature>
<accession>A0A813CA82</accession>
<protein>
    <submittedName>
        <fullName evidence="2">Uncharacterized protein</fullName>
    </submittedName>
</protein>